<dbReference type="PANTHER" id="PTHR33406:SF13">
    <property type="entry name" value="MEMBRANE PROTEIN YDFJ"/>
    <property type="match status" value="1"/>
</dbReference>
<feature type="transmembrane region" description="Helical" evidence="7">
    <location>
        <begin position="862"/>
        <end position="884"/>
    </location>
</feature>
<comment type="subcellular location">
    <subcellularLocation>
        <location evidence="1">Cell membrane</location>
        <topology evidence="1">Multi-pass membrane protein</topology>
    </subcellularLocation>
</comment>
<dbReference type="PROSITE" id="PS50156">
    <property type="entry name" value="SSD"/>
    <property type="match status" value="2"/>
</dbReference>
<feature type="transmembrane region" description="Helical" evidence="7">
    <location>
        <begin position="811"/>
        <end position="829"/>
    </location>
</feature>
<dbReference type="Pfam" id="PF03176">
    <property type="entry name" value="MMPL"/>
    <property type="match status" value="2"/>
</dbReference>
<evidence type="ECO:0000313" key="9">
    <source>
        <dbReference type="EMBL" id="MCW7754881.1"/>
    </source>
</evidence>
<feature type="transmembrane region" description="Helical" evidence="7">
    <location>
        <begin position="911"/>
        <end position="931"/>
    </location>
</feature>
<reference evidence="9 10" key="1">
    <citation type="submission" date="2022-11" db="EMBL/GenBank/DDBJ databases">
        <title>Desulfobotulus tamanensis H1 sp. nov. - anaerobic, alkaliphilic, sulphate reducing bacterium isolated from terrestrial mud volcano.</title>
        <authorList>
            <person name="Frolova A."/>
            <person name="Merkel A.Y."/>
            <person name="Slobodkin A.I."/>
        </authorList>
    </citation>
    <scope>NUCLEOTIDE SEQUENCE [LARGE SCALE GENOMIC DNA]</scope>
    <source>
        <strain evidence="9 10">H1</strain>
    </source>
</reference>
<comment type="caution">
    <text evidence="9">The sequence shown here is derived from an EMBL/GenBank/DDBJ whole genome shotgun (WGS) entry which is preliminary data.</text>
</comment>
<evidence type="ECO:0000313" key="10">
    <source>
        <dbReference type="Proteomes" id="UP001209681"/>
    </source>
</evidence>
<keyword evidence="2" id="KW-1003">Cell membrane</keyword>
<keyword evidence="10" id="KW-1185">Reference proteome</keyword>
<feature type="transmembrane region" description="Helical" evidence="7">
    <location>
        <begin position="537"/>
        <end position="561"/>
    </location>
</feature>
<dbReference type="Gene3D" id="1.20.1640.10">
    <property type="entry name" value="Multidrug efflux transporter AcrB transmembrane domain"/>
    <property type="match status" value="2"/>
</dbReference>
<proteinExistence type="predicted"/>
<keyword evidence="5 7" id="KW-0472">Membrane</keyword>
<dbReference type="InterPro" id="IPR004869">
    <property type="entry name" value="MMPL_dom"/>
</dbReference>
<protein>
    <submittedName>
        <fullName evidence="9">MMPL family transporter</fullName>
    </submittedName>
</protein>
<dbReference type="InterPro" id="IPR000731">
    <property type="entry name" value="SSD"/>
</dbReference>
<feature type="domain" description="SSD" evidence="8">
    <location>
        <begin position="440"/>
        <end position="562"/>
    </location>
</feature>
<evidence type="ECO:0000256" key="1">
    <source>
        <dbReference type="ARBA" id="ARBA00004651"/>
    </source>
</evidence>
<dbReference type="PANTHER" id="PTHR33406">
    <property type="entry name" value="MEMBRANE PROTEIN MJ1562-RELATED"/>
    <property type="match status" value="1"/>
</dbReference>
<evidence type="ECO:0000256" key="5">
    <source>
        <dbReference type="ARBA" id="ARBA00023136"/>
    </source>
</evidence>
<keyword evidence="4 7" id="KW-1133">Transmembrane helix</keyword>
<evidence type="ECO:0000256" key="2">
    <source>
        <dbReference type="ARBA" id="ARBA00022475"/>
    </source>
</evidence>
<dbReference type="Proteomes" id="UP001209681">
    <property type="component" value="Unassembled WGS sequence"/>
</dbReference>
<dbReference type="RefSeq" id="WP_265425795.1">
    <property type="nucleotide sequence ID" value="NZ_JAPFPW010000017.1"/>
</dbReference>
<organism evidence="9 10">
    <name type="scientific">Desulfobotulus pelophilus</name>
    <dbReference type="NCBI Taxonomy" id="2823377"/>
    <lineage>
        <taxon>Bacteria</taxon>
        <taxon>Pseudomonadati</taxon>
        <taxon>Thermodesulfobacteriota</taxon>
        <taxon>Desulfobacteria</taxon>
        <taxon>Desulfobacterales</taxon>
        <taxon>Desulfobacteraceae</taxon>
        <taxon>Desulfobotulus</taxon>
    </lineage>
</organism>
<feature type="transmembrane region" description="Helical" evidence="7">
    <location>
        <begin position="595"/>
        <end position="613"/>
    </location>
</feature>
<sequence length="993" mass="109053">MKNLTLARIILPLARNFRMLVAAIFLLTLFFAWGMTRLQIENDIMFMLPDSNRAKNFFLDTQETFGSTTGIVIAIASQNSIYDPSLLDRVDRAGQQILRVNQIIPARRIQSILDMQHEQALVITAYLQNLTRLEGPDFLPDASHFSDRDMLLEELEEATPHYLHGRLTPEILSQTADRLARAVRSDPSLPKALMTAVTRPTDNRGFNRGIWVDQISSLMESDTVWPEFYFLEDMDTFFRSHGFSDTASARKLISLILETGPRDTSAIRTLFSEETSTETDTGIPPAFFHSLRQKDREDPAFLPALQEAILASPKQIRTGRMYRPESSSLAELRLRLHNWSLFDKGLYNQEENATLLLVKTAPNLNKENKALLLDEVRIILEDVFRDSGFRVHMAGEPVVDNEIGSLMIRDIRWLFPVVTLVVMACLFLMFRNLPGVLYPMLTVMISLVWCFGVMGYTGVPVSIVSSALPVLLVAVGTAYAIHLTHAFQQGQGMGLTPDQLAGRVLNLTGGGVLMAGLTTVAGFASLTANEIVPLRDFGVFIGLGVVFALLLALCLIPALMIRFSGKPGSIAAKGPQPFRPAAALSLFCCRKPRTVLTLFLIIFILSLTGLSLLRVEMNNITFFKKDAPIRTADTFINDHFAGTTGVSVIFSGKKPGDALDPDVVGVMERLGDHLMAEHEEIGKVISSADFIKKMNQAFFDNDPAWYRLPGIDDLSGEKSAKALHAQYEAYMDKYQRKDTESLMDPLKKEAAIGIQMKTACSTAVRSVSNTALAFLQGPEGQILRDRGITTHTTGPGTLYLEANQLIVKGQLWSIAISFVLVFIVVAWIMKSLLYGLFSLIPLAVTIMGTFGIMGFAGIALDVATAITACVAIGIGIDYGIHYLVHYREARFRGLCHEEAILHTASGTGRAIFLNAAAVTSGFLVLLASAFIPLINLGILISITMISAALAAMTLLPAALTLAASRLHTPRSGKSHSPSSHPQNLHQKGESHAA</sequence>
<feature type="region of interest" description="Disordered" evidence="6">
    <location>
        <begin position="968"/>
        <end position="993"/>
    </location>
</feature>
<feature type="compositionally biased region" description="Polar residues" evidence="6">
    <location>
        <begin position="974"/>
        <end position="985"/>
    </location>
</feature>
<evidence type="ECO:0000259" key="8">
    <source>
        <dbReference type="PROSITE" id="PS50156"/>
    </source>
</evidence>
<accession>A0ABT3NBN8</accession>
<feature type="transmembrane region" description="Helical" evidence="7">
    <location>
        <begin position="463"/>
        <end position="483"/>
    </location>
</feature>
<name>A0ABT3NBN8_9BACT</name>
<dbReference type="InterPro" id="IPR050545">
    <property type="entry name" value="Mycobact_MmpL"/>
</dbReference>
<feature type="transmembrane region" description="Helical" evidence="7">
    <location>
        <begin position="413"/>
        <end position="430"/>
    </location>
</feature>
<dbReference type="EMBL" id="JAPFPW010000017">
    <property type="protein sequence ID" value="MCW7754881.1"/>
    <property type="molecule type" value="Genomic_DNA"/>
</dbReference>
<evidence type="ECO:0000256" key="6">
    <source>
        <dbReference type="SAM" id="MobiDB-lite"/>
    </source>
</evidence>
<evidence type="ECO:0000256" key="3">
    <source>
        <dbReference type="ARBA" id="ARBA00022692"/>
    </source>
</evidence>
<evidence type="ECO:0000256" key="7">
    <source>
        <dbReference type="SAM" id="Phobius"/>
    </source>
</evidence>
<feature type="domain" description="SSD" evidence="8">
    <location>
        <begin position="835"/>
        <end position="961"/>
    </location>
</feature>
<keyword evidence="3 7" id="KW-0812">Transmembrane</keyword>
<evidence type="ECO:0000256" key="4">
    <source>
        <dbReference type="ARBA" id="ARBA00022989"/>
    </source>
</evidence>
<dbReference type="SUPFAM" id="SSF82866">
    <property type="entry name" value="Multidrug efflux transporter AcrB transmembrane domain"/>
    <property type="match status" value="2"/>
</dbReference>
<feature type="transmembrane region" description="Helical" evidence="7">
    <location>
        <begin position="836"/>
        <end position="856"/>
    </location>
</feature>
<feature type="transmembrane region" description="Helical" evidence="7">
    <location>
        <begin position="437"/>
        <end position="457"/>
    </location>
</feature>
<feature type="transmembrane region" description="Helical" evidence="7">
    <location>
        <begin position="937"/>
        <end position="963"/>
    </location>
</feature>
<gene>
    <name evidence="9" type="ORF">OOT00_12890</name>
</gene>
<feature type="transmembrane region" description="Helical" evidence="7">
    <location>
        <begin position="504"/>
        <end position="525"/>
    </location>
</feature>